<organism evidence="3 4">
    <name type="scientific">Thalassiosira oceanica</name>
    <name type="common">Marine diatom</name>
    <dbReference type="NCBI Taxonomy" id="159749"/>
    <lineage>
        <taxon>Eukaryota</taxon>
        <taxon>Sar</taxon>
        <taxon>Stramenopiles</taxon>
        <taxon>Ochrophyta</taxon>
        <taxon>Bacillariophyta</taxon>
        <taxon>Coscinodiscophyceae</taxon>
        <taxon>Thalassiosirophycidae</taxon>
        <taxon>Thalassiosirales</taxon>
        <taxon>Thalassiosiraceae</taxon>
        <taxon>Thalassiosira</taxon>
    </lineage>
</organism>
<evidence type="ECO:0000256" key="1">
    <source>
        <dbReference type="SAM" id="MobiDB-lite"/>
    </source>
</evidence>
<reference evidence="3 4" key="1">
    <citation type="journal article" date="2012" name="Genome Biol.">
        <title>Genome and low-iron response of an oceanic diatom adapted to chronic iron limitation.</title>
        <authorList>
            <person name="Lommer M."/>
            <person name="Specht M."/>
            <person name="Roy A.S."/>
            <person name="Kraemer L."/>
            <person name="Andreson R."/>
            <person name="Gutowska M.A."/>
            <person name="Wolf J."/>
            <person name="Bergner S.V."/>
            <person name="Schilhabel M.B."/>
            <person name="Klostermeier U.C."/>
            <person name="Beiko R.G."/>
            <person name="Rosenstiel P."/>
            <person name="Hippler M."/>
            <person name="Laroche J."/>
        </authorList>
    </citation>
    <scope>NUCLEOTIDE SEQUENCE [LARGE SCALE GENOMIC DNA]</scope>
    <source>
        <strain evidence="3 4">CCMP1005</strain>
    </source>
</reference>
<dbReference type="InterPro" id="IPR014917">
    <property type="entry name" value="DUF1800"/>
</dbReference>
<dbReference type="OrthoDB" id="411021at2759"/>
<evidence type="ECO:0000313" key="4">
    <source>
        <dbReference type="Proteomes" id="UP000266841"/>
    </source>
</evidence>
<comment type="caution">
    <text evidence="3">The sequence shown here is derived from an EMBL/GenBank/DDBJ whole genome shotgun (WGS) entry which is preliminary data.</text>
</comment>
<accession>K0TAU8</accession>
<dbReference type="EMBL" id="AGNL01002669">
    <property type="protein sequence ID" value="EJK75888.1"/>
    <property type="molecule type" value="Genomic_DNA"/>
</dbReference>
<protein>
    <submittedName>
        <fullName evidence="3">Uncharacterized protein</fullName>
    </submittedName>
</protein>
<dbReference type="PANTHER" id="PTHR43737">
    <property type="entry name" value="BLL7424 PROTEIN"/>
    <property type="match status" value="1"/>
</dbReference>
<name>K0TAU8_THAOC</name>
<feature type="region of interest" description="Disordered" evidence="1">
    <location>
        <begin position="1001"/>
        <end position="1022"/>
    </location>
</feature>
<feature type="signal peptide" evidence="2">
    <location>
        <begin position="1"/>
        <end position="23"/>
    </location>
</feature>
<feature type="chain" id="PRO_5003837835" evidence="2">
    <location>
        <begin position="24"/>
        <end position="1889"/>
    </location>
</feature>
<gene>
    <name evidence="3" type="ORF">THAOC_02373</name>
</gene>
<evidence type="ECO:0000313" key="3">
    <source>
        <dbReference type="EMBL" id="EJK75888.1"/>
    </source>
</evidence>
<sequence>MASHRVEIGLLGTLSTLLLGVSALYFDSEASVHGCVSANGTVLYEAAVPNLLEGIDTTDKDVTILLRPLPDEGLDEAVTSMCVLHRWTASIENKTEGLGYYYPLGRSIPAVPAEDSLLESNYTGQPGDWARPMGKGARQVEYRCGEAGNSGVHFAEGEYLCEIMLPKTSTVNEDDPTLTDYLNVPYYLTYYRRSMTVRNEISRFLQQNTFGPTKEEIDALEARYNILRGPGFVPPEYTWEELTPVLPSGVLEDLGEACAAGSSNELCDHLEEIHNASVIAWEEEAAGIDTPSPTPLDEPATETSRRQLQGYEASNSTSRSHAEAMATLQLEWVANQMDPSTFSSGEFTSLRKYWRQRLNARKTETYRIGEAGPHACEKHSRWRKFAFTKTDVQYSMDLRWGSKQLGGTFQKHDGHLITVERVGVPKTPGYSFVSEAPTSSLGVPPTSSPILPTDPPTLAPILPTSSPSVSNVPTFTSAPSSLDDSNILYFGSMEERSANLTEDPTGDRVIKSHWLSKCNITTDTVDPFEGNRSLYMKGLRRCFVMRPIGPACGPRRIREAILPGETILISLWVKLSEANQVFHIYTGHYHKEKGRRSWAMPNDDSHVVSRTMIPEANTWTKVTAIHKVGPDWAFNGVTRVPEMCNHYHLRMRVSNSDADMWLDDVRIKKLVRIDSTPEEIEAMTSELLFATFMLALTTVRNPRKWNATRSGYVTYDKELGKNSLVLGRNKVLRQNVQEAAVPGNDYRLGFRTKIRGTNKVDLRVILRFKFRAWNRRLVAKEIQNNEEWQEIVTDEFDFFRRETELSLGEGYNYTSWLEFGKIEFILFNVYTYDMNAGGELHVADFRMVQDEYTSPPSTSVSPSLAPSNLFQENIGYVLKYAGQVRTVIREPFQIDNTAEVLPMDGTVSYRLCMVDEVEGDKAGFPNRMNFLINDKCVGIRSGNPTVNLDPRYVNHEQLHLLDLTDQEKTPITVINAEQTYSADWLSMSDVNDTACEAFPTPYDNDYRGADNSNPDHVPSRFDPDKPVFAQLPDGSYAIHDARMLLHENTLENPLMDGAGPTVLRSTLRSQRDGILTARTNIGPGLYSDTFYVHNDRNVALCANEQPNYINFEHCKVSYEENVCVKEYKDTRDTLTDVQWIYAVQNLVWDSVPDINSTVELPCMARMQPVSNWKLRSGKMSPTSRWIPRSDLDEAQCTNELQNKTATVFKDALENSNDDNELLRDVFLWNDRPEDGCHEDDLEAFGFLIMTSEGCFENVHPNYLSIYDFTGYIRSLTSPDNTTERELWLSFADTGILDYSQLDGKRTAWFEELSVGKNDLVLAVERYYYASTSRVNQGARLGDKIVLDQFADQMGLNLDPNILRTLAEDVAEVQLSNLVSQNRGGGTLVCGSVNEVAPDPFLDDYFDVIHRDLACIGCHDSYGDYAKQKGTVWTMNVIENEDQMCQRMAWSLYQLLNVGAASNPDNTETNLHTYDVFLRHCFGSYFDILKELTYNPKMGEQFHFVDSVSTRLKWDTWGQVVFPDENFAREIMQLYTVGLHELHPDGTEVRDQFGQAIQTYNNVDIMSNARLFTGFTFTARRGNIEELFRSEFSRQDPMRIEADLHDFSPKTTLDGNWLGDRYPLCVDLPKRSFLSAGATYQFRAGSSLPRNRHHPLYWDANESIKRFVLSKDSDLYSKLCNPGEDGECNFANTVILDANLPCTEKECRVDTLEVVQVAPGAFYEYVRRPCVDMSFYPNPKKVITGYAPWVRHIGRRHTHAMCADPRLPLASRSCCNQGPTRRSEFNFELEYHGERVRLETVQEQCGAVQVDENTSASVCDPVAIKADNPIVNSRPLYNYPYPSRNSFSGRKQVALSLFRSARMALLRWYMSQMPTLSFRIKLCHMWTNLV</sequence>
<dbReference type="Proteomes" id="UP000266841">
    <property type="component" value="Unassembled WGS sequence"/>
</dbReference>
<dbReference type="Pfam" id="PF08811">
    <property type="entry name" value="DUF1800"/>
    <property type="match status" value="1"/>
</dbReference>
<keyword evidence="2" id="KW-0732">Signal</keyword>
<dbReference type="eggNOG" id="ENOG502QU4M">
    <property type="taxonomic scope" value="Eukaryota"/>
</dbReference>
<evidence type="ECO:0000256" key="2">
    <source>
        <dbReference type="SAM" id="SignalP"/>
    </source>
</evidence>
<dbReference type="PANTHER" id="PTHR43737:SF1">
    <property type="entry name" value="DUF1501 DOMAIN-CONTAINING PROTEIN"/>
    <property type="match status" value="1"/>
</dbReference>
<proteinExistence type="predicted"/>
<keyword evidence="4" id="KW-1185">Reference proteome</keyword>
<dbReference type="Gene3D" id="2.60.120.260">
    <property type="entry name" value="Galactose-binding domain-like"/>
    <property type="match status" value="1"/>
</dbReference>